<keyword evidence="1" id="KW-0067">ATP-binding</keyword>
<dbReference type="Proteomes" id="UP001556692">
    <property type="component" value="Unassembled WGS sequence"/>
</dbReference>
<dbReference type="PANTHER" id="PTHR23132:SF23">
    <property type="entry name" value="D-ALANINE--D-ALANINE LIGASE B"/>
    <property type="match status" value="1"/>
</dbReference>
<keyword evidence="1" id="KW-0547">Nucleotide-binding</keyword>
<dbReference type="InterPro" id="IPR013815">
    <property type="entry name" value="ATP_grasp_subdomain_1"/>
</dbReference>
<accession>A0ABV3SLJ4</accession>
<dbReference type="PROSITE" id="PS50975">
    <property type="entry name" value="ATP_GRASP"/>
    <property type="match status" value="1"/>
</dbReference>
<reference evidence="3 4" key="1">
    <citation type="submission" date="2024-05" db="EMBL/GenBank/DDBJ databases">
        <authorList>
            <person name="Jiang F."/>
        </authorList>
    </citation>
    <scope>NUCLEOTIDE SEQUENCE [LARGE SCALE GENOMIC DNA]</scope>
    <source>
        <strain evidence="3 4">LZ166</strain>
    </source>
</reference>
<comment type="caution">
    <text evidence="3">The sequence shown here is derived from an EMBL/GenBank/DDBJ whole genome shotgun (WGS) entry which is preliminary data.</text>
</comment>
<name>A0ABV3SLJ4_9HYPH</name>
<dbReference type="SUPFAM" id="SSF56059">
    <property type="entry name" value="Glutathione synthetase ATP-binding domain-like"/>
    <property type="match status" value="1"/>
</dbReference>
<evidence type="ECO:0000313" key="3">
    <source>
        <dbReference type="EMBL" id="MEX0407652.1"/>
    </source>
</evidence>
<evidence type="ECO:0000259" key="2">
    <source>
        <dbReference type="PROSITE" id="PS50975"/>
    </source>
</evidence>
<dbReference type="Gene3D" id="3.30.1490.20">
    <property type="entry name" value="ATP-grasp fold, A domain"/>
    <property type="match status" value="1"/>
</dbReference>
<dbReference type="EMBL" id="JBDPGJ010000004">
    <property type="protein sequence ID" value="MEX0407652.1"/>
    <property type="molecule type" value="Genomic_DNA"/>
</dbReference>
<sequence length="364" mass="38920">MASRPNMILVHEPEAACRTRLAAEGFPPERIVEISSYLAQSTDIEPEFDAIAAECGRRGIDFLPVELDDAAQAFAGRDPGSTLVWTLTDGIAYFRGGAAPALTRLHALPTFGADDTLFALCQDKFRSGAVLAALGLPVPAAGLARAGEWIVPPPQSSAGYFVKPNRLGAKIGIWPDSHCGSADEALTLSRRIFEHYRDDAIVQPYVAGRNVRASFLAVDPAADNRALGVALVDSGADFQTMSDSLSLYGETGEAAQAAGTRSEPSLEPLARSQPLADAAIRRIAGVLMDGLGLRDVFSADFRVDADDTVHLLEFEVCPGLPCFDFRDYCRRQWGLLLPEAIAEAAARRLSDALPQPTLAMHTGV</sequence>
<evidence type="ECO:0000256" key="1">
    <source>
        <dbReference type="PROSITE-ProRule" id="PRU00409"/>
    </source>
</evidence>
<proteinExistence type="predicted"/>
<protein>
    <submittedName>
        <fullName evidence="3">D-alanine:D-lactate ligase-like protein</fullName>
    </submittedName>
</protein>
<feature type="domain" description="ATP-grasp" evidence="2">
    <location>
        <begin position="128"/>
        <end position="346"/>
    </location>
</feature>
<keyword evidence="4" id="KW-1185">Reference proteome</keyword>
<dbReference type="InterPro" id="IPR011761">
    <property type="entry name" value="ATP-grasp"/>
</dbReference>
<dbReference type="Gene3D" id="3.30.470.20">
    <property type="entry name" value="ATP-grasp fold, B domain"/>
    <property type="match status" value="1"/>
</dbReference>
<dbReference type="PANTHER" id="PTHR23132">
    <property type="entry name" value="D-ALANINE--D-ALANINE LIGASE"/>
    <property type="match status" value="1"/>
</dbReference>
<evidence type="ECO:0000313" key="4">
    <source>
        <dbReference type="Proteomes" id="UP001556692"/>
    </source>
</evidence>
<organism evidence="3 4">
    <name type="scientific">Aquibium pacificus</name>
    <dbReference type="NCBI Taxonomy" id="3153579"/>
    <lineage>
        <taxon>Bacteria</taxon>
        <taxon>Pseudomonadati</taxon>
        <taxon>Pseudomonadota</taxon>
        <taxon>Alphaproteobacteria</taxon>
        <taxon>Hyphomicrobiales</taxon>
        <taxon>Phyllobacteriaceae</taxon>
        <taxon>Aquibium</taxon>
    </lineage>
</organism>
<gene>
    <name evidence="3" type="ORF">ABGN05_18495</name>
</gene>